<feature type="transmembrane region" description="Helical" evidence="2">
    <location>
        <begin position="35"/>
        <end position="54"/>
    </location>
</feature>
<accession>A0ABY9R5S3</accession>
<keyword evidence="4" id="KW-1185">Reference proteome</keyword>
<keyword evidence="2" id="KW-0472">Membrane</keyword>
<sequence>MAAHRPPPAHHTAHDRAGRAQRRTARHRRHPMKDLALLITAALLLEITVATLLMR</sequence>
<dbReference type="EMBL" id="CP133659">
    <property type="protein sequence ID" value="WMW66799.1"/>
    <property type="molecule type" value="Genomic_DNA"/>
</dbReference>
<keyword evidence="2" id="KW-0812">Transmembrane</keyword>
<evidence type="ECO:0000256" key="2">
    <source>
        <dbReference type="SAM" id="Phobius"/>
    </source>
</evidence>
<organism evidence="3 4">
    <name type="scientific">Nitratidesulfovibrio liaohensis</name>
    <dbReference type="NCBI Taxonomy" id="2604158"/>
    <lineage>
        <taxon>Bacteria</taxon>
        <taxon>Pseudomonadati</taxon>
        <taxon>Thermodesulfobacteriota</taxon>
        <taxon>Desulfovibrionia</taxon>
        <taxon>Desulfovibrionales</taxon>
        <taxon>Desulfovibrionaceae</taxon>
        <taxon>Nitratidesulfovibrio</taxon>
    </lineage>
</organism>
<evidence type="ECO:0000313" key="3">
    <source>
        <dbReference type="EMBL" id="WMW66799.1"/>
    </source>
</evidence>
<name>A0ABY9R5S3_9BACT</name>
<dbReference type="RefSeq" id="WP_309542659.1">
    <property type="nucleotide sequence ID" value="NZ_CP133659.1"/>
</dbReference>
<feature type="compositionally biased region" description="Basic residues" evidence="1">
    <location>
        <begin position="19"/>
        <end position="30"/>
    </location>
</feature>
<dbReference type="Proteomes" id="UP001180616">
    <property type="component" value="Chromosome"/>
</dbReference>
<feature type="region of interest" description="Disordered" evidence="1">
    <location>
        <begin position="1"/>
        <end position="30"/>
    </location>
</feature>
<proteinExistence type="predicted"/>
<keyword evidence="2" id="KW-1133">Transmembrane helix</keyword>
<protein>
    <submittedName>
        <fullName evidence="3">Uncharacterized protein</fullName>
    </submittedName>
</protein>
<gene>
    <name evidence="3" type="ORF">KPS_001414</name>
</gene>
<reference evidence="3" key="1">
    <citation type="submission" date="2023-09" db="EMBL/GenBank/DDBJ databases">
        <authorList>
            <consortium name="CW5 consortium"/>
            <person name="Lu C.-W."/>
        </authorList>
    </citation>
    <scope>NUCLEOTIDE SEQUENCE</scope>
    <source>
        <strain evidence="3">KPS</strain>
    </source>
</reference>
<evidence type="ECO:0000256" key="1">
    <source>
        <dbReference type="SAM" id="MobiDB-lite"/>
    </source>
</evidence>
<evidence type="ECO:0000313" key="4">
    <source>
        <dbReference type="Proteomes" id="UP001180616"/>
    </source>
</evidence>